<name>A0A1X2IFA6_9FUNG</name>
<keyword evidence="2" id="KW-0732">Signal</keyword>
<feature type="chain" id="PRO_5013004751" evidence="2">
    <location>
        <begin position="20"/>
        <end position="107"/>
    </location>
</feature>
<dbReference type="AlphaFoldDB" id="A0A1X2IFA6"/>
<organism evidence="3 4">
    <name type="scientific">Absidia repens</name>
    <dbReference type="NCBI Taxonomy" id="90262"/>
    <lineage>
        <taxon>Eukaryota</taxon>
        <taxon>Fungi</taxon>
        <taxon>Fungi incertae sedis</taxon>
        <taxon>Mucoromycota</taxon>
        <taxon>Mucoromycotina</taxon>
        <taxon>Mucoromycetes</taxon>
        <taxon>Mucorales</taxon>
        <taxon>Cunninghamellaceae</taxon>
        <taxon>Absidia</taxon>
    </lineage>
</organism>
<proteinExistence type="predicted"/>
<sequence>MVRTSFLLLLVFSTVMIHGAPLKVRSTEHDLTQEKAIRLPPSVINQSAADEDYLTHPQAAPPCNPKLPSCPTQLQSNPPPVANCMSNTANPQTPNPVKPQDGPVAGI</sequence>
<keyword evidence="4" id="KW-1185">Reference proteome</keyword>
<feature type="region of interest" description="Disordered" evidence="1">
    <location>
        <begin position="55"/>
        <end position="107"/>
    </location>
</feature>
<evidence type="ECO:0000256" key="1">
    <source>
        <dbReference type="SAM" id="MobiDB-lite"/>
    </source>
</evidence>
<comment type="caution">
    <text evidence="3">The sequence shown here is derived from an EMBL/GenBank/DDBJ whole genome shotgun (WGS) entry which is preliminary data.</text>
</comment>
<gene>
    <name evidence="3" type="ORF">BCR42DRAFT_393275</name>
</gene>
<dbReference type="EMBL" id="MCGE01000013">
    <property type="protein sequence ID" value="ORZ15393.1"/>
    <property type="molecule type" value="Genomic_DNA"/>
</dbReference>
<evidence type="ECO:0000256" key="2">
    <source>
        <dbReference type="SAM" id="SignalP"/>
    </source>
</evidence>
<protein>
    <submittedName>
        <fullName evidence="3">Uncharacterized protein</fullName>
    </submittedName>
</protein>
<evidence type="ECO:0000313" key="3">
    <source>
        <dbReference type="EMBL" id="ORZ15393.1"/>
    </source>
</evidence>
<feature type="signal peptide" evidence="2">
    <location>
        <begin position="1"/>
        <end position="19"/>
    </location>
</feature>
<reference evidence="3 4" key="1">
    <citation type="submission" date="2016-07" db="EMBL/GenBank/DDBJ databases">
        <title>Pervasive Adenine N6-methylation of Active Genes in Fungi.</title>
        <authorList>
            <consortium name="DOE Joint Genome Institute"/>
            <person name="Mondo S.J."/>
            <person name="Dannebaum R.O."/>
            <person name="Kuo R.C."/>
            <person name="Labutti K."/>
            <person name="Haridas S."/>
            <person name="Kuo A."/>
            <person name="Salamov A."/>
            <person name="Ahrendt S.R."/>
            <person name="Lipzen A."/>
            <person name="Sullivan W."/>
            <person name="Andreopoulos W.B."/>
            <person name="Clum A."/>
            <person name="Lindquist E."/>
            <person name="Daum C."/>
            <person name="Ramamoorthy G.K."/>
            <person name="Gryganskyi A."/>
            <person name="Culley D."/>
            <person name="Magnuson J.K."/>
            <person name="James T.Y."/>
            <person name="O'Malley M.A."/>
            <person name="Stajich J.E."/>
            <person name="Spatafora J.W."/>
            <person name="Visel A."/>
            <person name="Grigoriev I.V."/>
        </authorList>
    </citation>
    <scope>NUCLEOTIDE SEQUENCE [LARGE SCALE GENOMIC DNA]</scope>
    <source>
        <strain evidence="3 4">NRRL 1336</strain>
    </source>
</reference>
<evidence type="ECO:0000313" key="4">
    <source>
        <dbReference type="Proteomes" id="UP000193560"/>
    </source>
</evidence>
<accession>A0A1X2IFA6</accession>
<dbReference type="Proteomes" id="UP000193560">
    <property type="component" value="Unassembled WGS sequence"/>
</dbReference>